<feature type="compositionally biased region" description="Polar residues" evidence="3">
    <location>
        <begin position="209"/>
        <end position="223"/>
    </location>
</feature>
<dbReference type="Proteomes" id="UP000318542">
    <property type="component" value="Unassembled WGS sequence"/>
</dbReference>
<dbReference type="GO" id="GO:0043886">
    <property type="term" value="F:structural constituent of carboxysome shell"/>
    <property type="evidence" value="ECO:0007669"/>
    <property type="project" value="InterPro"/>
</dbReference>
<accession>A0A554X2A4</accession>
<dbReference type="InterPro" id="IPR020990">
    <property type="entry name" value="CSOS2/2B"/>
</dbReference>
<dbReference type="AlphaFoldDB" id="A0A554X2A4"/>
<name>A0A554X2A4_9BURK</name>
<feature type="region of interest" description="Disordered" evidence="3">
    <location>
        <begin position="619"/>
        <end position="644"/>
    </location>
</feature>
<feature type="region of interest" description="Disordered" evidence="3">
    <location>
        <begin position="180"/>
        <end position="229"/>
    </location>
</feature>
<reference evidence="4 5" key="1">
    <citation type="submission" date="2019-07" db="EMBL/GenBank/DDBJ databases">
        <title>Tepidimonas thermarum AA-1 draft genome.</title>
        <authorList>
            <person name="Da Costa M.S."/>
            <person name="Froufe H.J.C."/>
            <person name="Egas C."/>
            <person name="Albuquerque L."/>
        </authorList>
    </citation>
    <scope>NUCLEOTIDE SEQUENCE [LARGE SCALE GENOMIC DNA]</scope>
    <source>
        <strain evidence="4 5">AA-1</strain>
    </source>
</reference>
<feature type="region of interest" description="Disordered" evidence="3">
    <location>
        <begin position="498"/>
        <end position="518"/>
    </location>
</feature>
<evidence type="ECO:0000256" key="1">
    <source>
        <dbReference type="ARBA" id="ARBA00022737"/>
    </source>
</evidence>
<dbReference type="EMBL" id="VJOL01000018">
    <property type="protein sequence ID" value="TSE29933.1"/>
    <property type="molecule type" value="Genomic_DNA"/>
</dbReference>
<dbReference type="Pfam" id="PF12288">
    <property type="entry name" value="CsoS2_M"/>
    <property type="match status" value="2"/>
</dbReference>
<evidence type="ECO:0000256" key="2">
    <source>
        <dbReference type="ARBA" id="ARBA00024044"/>
    </source>
</evidence>
<comment type="caution">
    <text evidence="4">The sequence shown here is derived from an EMBL/GenBank/DDBJ whole genome shotgun (WGS) entry which is preliminary data.</text>
</comment>
<gene>
    <name evidence="4" type="ORF">Tther_01211</name>
</gene>
<proteinExistence type="inferred from homology"/>
<evidence type="ECO:0000313" key="5">
    <source>
        <dbReference type="Proteomes" id="UP000318542"/>
    </source>
</evidence>
<dbReference type="RefSeq" id="WP_185975017.1">
    <property type="nucleotide sequence ID" value="NZ_VJOL01000018.1"/>
</dbReference>
<evidence type="ECO:0000256" key="3">
    <source>
        <dbReference type="SAM" id="MobiDB-lite"/>
    </source>
</evidence>
<evidence type="ECO:0000313" key="4">
    <source>
        <dbReference type="EMBL" id="TSE29933.1"/>
    </source>
</evidence>
<comment type="similarity">
    <text evidence="2">Belongs to the CsoS2 family.</text>
</comment>
<keyword evidence="1" id="KW-0677">Repeat</keyword>
<organism evidence="4 5">
    <name type="scientific">Tepidimonas thermarum</name>
    <dbReference type="NCBI Taxonomy" id="335431"/>
    <lineage>
        <taxon>Bacteria</taxon>
        <taxon>Pseudomonadati</taxon>
        <taxon>Pseudomonadota</taxon>
        <taxon>Betaproteobacteria</taxon>
        <taxon>Burkholderiales</taxon>
        <taxon>Tepidimonas</taxon>
    </lineage>
</organism>
<protein>
    <submittedName>
        <fullName evidence="4">Carboxysome shell peptide mid-region</fullName>
    </submittedName>
</protein>
<feature type="region of interest" description="Disordered" evidence="3">
    <location>
        <begin position="323"/>
        <end position="367"/>
    </location>
</feature>
<sequence>MDGTVVKAALSGRELARQRRQALAQQGRGALANLRSTVARVRSPQADAAPAAATAGCGCGCGCGGTGGCQRPPAEDGVARMLAAAQAEAAAPASAAALARSGEAPRVAPPTGRALAQARRAAMARDGKGGLARVAQAARLATTMPDRDWREALQKGATGRQLAMQRRMLLALSGRAALAASTHPASSARPSGRVRPSAALRDAAHTESGHTLSGQRVSGTQVERSAKVTGMEAGTCRQVTGTEYIGQEQFEAWCAAKPQPAPPKVVVTHTERGRSVTGSHAGLNSKVTGNETGACRGITGTRYLAAEDVALCEQVAPRAPHKVSVMSSRGDNPVTGTPVARSPKVTGNEAGAQRPISGTQYALSSGGEAGLRAGTASRRACAPVHAAQAEAPSADGAAVALAAQASAAPAERMPAGFALATVSGDSPGAGGGRITGDERGACEPVTGTPYLGPDNLSGGCTLSGRWLTRYPELAATEAPPAPRDFSVQPPARQAWERRQRITGSAGADETSQRVTGPGMKAQGLITGTPEFRHGPAATGVPWLGAAASAPALAPAERVTGEGAAPRSVRITGDAWGSERRVTGTEGASAAVRNPTQRGMPRPLGAQARHLRALERDEVPLSPITGSSGNTPRGAVVTVSGGARG</sequence>
<keyword evidence="5" id="KW-1185">Reference proteome</keyword>